<dbReference type="RefSeq" id="WP_095719750.1">
    <property type="nucleotide sequence ID" value="NZ_NTFS01000001.1"/>
</dbReference>
<dbReference type="AlphaFoldDB" id="A0A2A2TQH7"/>
<keyword evidence="2" id="KW-1185">Reference proteome</keyword>
<dbReference type="SUPFAM" id="SSF51197">
    <property type="entry name" value="Clavaminate synthase-like"/>
    <property type="match status" value="1"/>
</dbReference>
<proteinExistence type="predicted"/>
<dbReference type="EMBL" id="NTFS01000001">
    <property type="protein sequence ID" value="PAX60771.1"/>
    <property type="molecule type" value="Genomic_DNA"/>
</dbReference>
<organism evidence="1 2">
    <name type="scientific">Brunnivagina elsteri CCALA 953</name>
    <dbReference type="NCBI Taxonomy" id="987040"/>
    <lineage>
        <taxon>Bacteria</taxon>
        <taxon>Bacillati</taxon>
        <taxon>Cyanobacteriota</taxon>
        <taxon>Cyanophyceae</taxon>
        <taxon>Nostocales</taxon>
        <taxon>Calotrichaceae</taxon>
        <taxon>Brunnivagina</taxon>
    </lineage>
</organism>
<evidence type="ECO:0000313" key="2">
    <source>
        <dbReference type="Proteomes" id="UP000218238"/>
    </source>
</evidence>
<sequence>MGNLVKQTSNKILKRIYRIPPLQRQVELSYQAAVKQHVEHLPMLSPKDLNLVETVKREGVAITSLDALSIPSSKKMFEVSQNLMSQIPKSIPGTKNEYVVHASSRQMMENSEICLWGLDQRILNIAENYLGLPVAFHGAYFRRDIANNIEDMSRLWHIDIEDLRVFKVIIYLQDVNEENGPFEYIPLSLSKQVAEKLKYRHGYVKSQRMEQALSDSHYQSCTGKAGTVVIAATGSVFHRGKKPIASDRFALFFDYTSRLPKLSFLNQYSMTQENLHLLSSKVSESQRQSLLWQENGFYPESN</sequence>
<evidence type="ECO:0000313" key="1">
    <source>
        <dbReference type="EMBL" id="PAX60771.1"/>
    </source>
</evidence>
<keyword evidence="1" id="KW-0223">Dioxygenase</keyword>
<dbReference type="Proteomes" id="UP000218238">
    <property type="component" value="Unassembled WGS sequence"/>
</dbReference>
<keyword evidence="1" id="KW-0560">Oxidoreductase</keyword>
<accession>A0A2A2TQH7</accession>
<protein>
    <submittedName>
        <fullName evidence="1">Phytanoyl-CoA dioxygenase</fullName>
    </submittedName>
</protein>
<dbReference type="GO" id="GO:0051213">
    <property type="term" value="F:dioxygenase activity"/>
    <property type="evidence" value="ECO:0007669"/>
    <property type="project" value="UniProtKB-KW"/>
</dbReference>
<gene>
    <name evidence="1" type="ORF">CK510_00230</name>
</gene>
<dbReference type="Gene3D" id="2.60.120.620">
    <property type="entry name" value="q2cbj1_9rhob like domain"/>
    <property type="match status" value="1"/>
</dbReference>
<comment type="caution">
    <text evidence="1">The sequence shown here is derived from an EMBL/GenBank/DDBJ whole genome shotgun (WGS) entry which is preliminary data.</text>
</comment>
<reference evidence="1 2" key="1">
    <citation type="submission" date="2017-08" db="EMBL/GenBank/DDBJ databases">
        <title>Draft genome sequence of filamentous cyanobacterium Calothrix elsteri CCALA 953.</title>
        <authorList>
            <person name="Gagunashvili A.N."/>
            <person name="Elster J."/>
            <person name="Andresson O.S."/>
        </authorList>
    </citation>
    <scope>NUCLEOTIDE SEQUENCE [LARGE SCALE GENOMIC DNA]</scope>
    <source>
        <strain evidence="1 2">CCALA 953</strain>
    </source>
</reference>
<name>A0A2A2TQH7_9CYAN</name>
<dbReference type="OrthoDB" id="467001at2"/>